<keyword evidence="1" id="KW-1133">Transmembrane helix</keyword>
<dbReference type="Proteomes" id="UP000069030">
    <property type="component" value="Chromosome"/>
</dbReference>
<dbReference type="AlphaFoldDB" id="A0AAI8C3W0"/>
<feature type="transmembrane region" description="Helical" evidence="1">
    <location>
        <begin position="12"/>
        <end position="32"/>
    </location>
</feature>
<proteinExistence type="predicted"/>
<feature type="transmembrane region" description="Helical" evidence="1">
    <location>
        <begin position="47"/>
        <end position="66"/>
    </location>
</feature>
<accession>A0AAI8C3W0</accession>
<sequence>MALDRQHKKIVLRGIFSSLPMLLGLSVLFIIAEGKGVFLIPCKTLCYWFYVYSSIDVMICCTSRIYRLIYKKIPHNTIVRDSYLRIETIKLLYF</sequence>
<protein>
    <submittedName>
        <fullName evidence="2">Uncharacterized protein</fullName>
    </submittedName>
</protein>
<organism evidence="2 3">
    <name type="scientific">Myroides odoratimimus</name>
    <dbReference type="NCBI Taxonomy" id="76832"/>
    <lineage>
        <taxon>Bacteria</taxon>
        <taxon>Pseudomonadati</taxon>
        <taxon>Bacteroidota</taxon>
        <taxon>Flavobacteriia</taxon>
        <taxon>Flavobacteriales</taxon>
        <taxon>Flavobacteriaceae</taxon>
        <taxon>Myroides</taxon>
    </lineage>
</organism>
<dbReference type="EMBL" id="CP013690">
    <property type="protein sequence ID" value="ALU25673.1"/>
    <property type="molecule type" value="Genomic_DNA"/>
</dbReference>
<reference evidence="2 3" key="1">
    <citation type="journal article" date="2016" name="J. Zhejiang Univ. Sci. B">
        <title>Antibiotic resistance mechanisms of Myroides sp.</title>
        <authorList>
            <person name="Hu S."/>
            <person name="Yuan S."/>
            <person name="Qu H."/>
            <person name="Jiang T."/>
            <person name="Zhou Y."/>
            <person name="Wang M."/>
            <person name="Ming D."/>
        </authorList>
    </citation>
    <scope>NUCLEOTIDE SEQUENCE [LARGE SCALE GENOMIC DNA]</scope>
    <source>
        <strain evidence="2 3">PR63039</strain>
    </source>
</reference>
<name>A0AAI8C3W0_9FLAO</name>
<evidence type="ECO:0000256" key="1">
    <source>
        <dbReference type="SAM" id="Phobius"/>
    </source>
</evidence>
<evidence type="ECO:0000313" key="3">
    <source>
        <dbReference type="Proteomes" id="UP000069030"/>
    </source>
</evidence>
<keyword evidence="1" id="KW-0472">Membrane</keyword>
<dbReference type="KEGG" id="mod:AS202_05785"/>
<keyword evidence="1" id="KW-0812">Transmembrane</keyword>
<gene>
    <name evidence="2" type="ORF">AS202_05785</name>
</gene>
<evidence type="ECO:0000313" key="2">
    <source>
        <dbReference type="EMBL" id="ALU25673.1"/>
    </source>
</evidence>